<accession>A0AAV9BI68</accession>
<evidence type="ECO:0000313" key="2">
    <source>
        <dbReference type="Proteomes" id="UP001179952"/>
    </source>
</evidence>
<proteinExistence type="predicted"/>
<organism evidence="1 2">
    <name type="scientific">Acorus gramineus</name>
    <name type="common">Dwarf sweet flag</name>
    <dbReference type="NCBI Taxonomy" id="55184"/>
    <lineage>
        <taxon>Eukaryota</taxon>
        <taxon>Viridiplantae</taxon>
        <taxon>Streptophyta</taxon>
        <taxon>Embryophyta</taxon>
        <taxon>Tracheophyta</taxon>
        <taxon>Spermatophyta</taxon>
        <taxon>Magnoliopsida</taxon>
        <taxon>Liliopsida</taxon>
        <taxon>Acoraceae</taxon>
        <taxon>Acorus</taxon>
    </lineage>
</organism>
<dbReference type="AlphaFoldDB" id="A0AAV9BI68"/>
<evidence type="ECO:0000313" key="1">
    <source>
        <dbReference type="EMBL" id="KAK1275723.1"/>
    </source>
</evidence>
<dbReference type="Proteomes" id="UP001179952">
    <property type="component" value="Unassembled WGS sequence"/>
</dbReference>
<comment type="caution">
    <text evidence="1">The sequence shown here is derived from an EMBL/GenBank/DDBJ whole genome shotgun (WGS) entry which is preliminary data.</text>
</comment>
<reference evidence="1" key="1">
    <citation type="journal article" date="2023" name="Nat. Commun.">
        <title>Diploid and tetraploid genomes of Acorus and the evolution of monocots.</title>
        <authorList>
            <person name="Ma L."/>
            <person name="Liu K.W."/>
            <person name="Li Z."/>
            <person name="Hsiao Y.Y."/>
            <person name="Qi Y."/>
            <person name="Fu T."/>
            <person name="Tang G.D."/>
            <person name="Zhang D."/>
            <person name="Sun W.H."/>
            <person name="Liu D.K."/>
            <person name="Li Y."/>
            <person name="Chen G.Z."/>
            <person name="Liu X.D."/>
            <person name="Liao X.Y."/>
            <person name="Jiang Y.T."/>
            <person name="Yu X."/>
            <person name="Hao Y."/>
            <person name="Huang J."/>
            <person name="Zhao X.W."/>
            <person name="Ke S."/>
            <person name="Chen Y.Y."/>
            <person name="Wu W.L."/>
            <person name="Hsu J.L."/>
            <person name="Lin Y.F."/>
            <person name="Huang M.D."/>
            <person name="Li C.Y."/>
            <person name="Huang L."/>
            <person name="Wang Z.W."/>
            <person name="Zhao X."/>
            <person name="Zhong W.Y."/>
            <person name="Peng D.H."/>
            <person name="Ahmad S."/>
            <person name="Lan S."/>
            <person name="Zhang J.S."/>
            <person name="Tsai W.C."/>
            <person name="Van de Peer Y."/>
            <person name="Liu Z.J."/>
        </authorList>
    </citation>
    <scope>NUCLEOTIDE SEQUENCE</scope>
    <source>
        <strain evidence="1">SCP</strain>
    </source>
</reference>
<name>A0AAV9BI68_ACOGR</name>
<sequence>MSLGTLSQTQEYVKSNISPCHCVNEDMRATFKDYRDPTFVPTRQLGIHADPLSSHDQFCPFHFINSFVDLHLGTLDSPLRYDYAINPLPFDL</sequence>
<dbReference type="EMBL" id="JAUJYN010000003">
    <property type="protein sequence ID" value="KAK1275723.1"/>
    <property type="molecule type" value="Genomic_DNA"/>
</dbReference>
<keyword evidence="2" id="KW-1185">Reference proteome</keyword>
<gene>
    <name evidence="1" type="ORF">QJS04_geneDACA001635</name>
</gene>
<protein>
    <submittedName>
        <fullName evidence="1">Uncharacterized protein</fullName>
    </submittedName>
</protein>
<reference evidence="1" key="2">
    <citation type="submission" date="2023-06" db="EMBL/GenBank/DDBJ databases">
        <authorList>
            <person name="Ma L."/>
            <person name="Liu K.-W."/>
            <person name="Li Z."/>
            <person name="Hsiao Y.-Y."/>
            <person name="Qi Y."/>
            <person name="Fu T."/>
            <person name="Tang G."/>
            <person name="Zhang D."/>
            <person name="Sun W.-H."/>
            <person name="Liu D.-K."/>
            <person name="Li Y."/>
            <person name="Chen G.-Z."/>
            <person name="Liu X.-D."/>
            <person name="Liao X.-Y."/>
            <person name="Jiang Y.-T."/>
            <person name="Yu X."/>
            <person name="Hao Y."/>
            <person name="Huang J."/>
            <person name="Zhao X.-W."/>
            <person name="Ke S."/>
            <person name="Chen Y.-Y."/>
            <person name="Wu W.-L."/>
            <person name="Hsu J.-L."/>
            <person name="Lin Y.-F."/>
            <person name="Huang M.-D."/>
            <person name="Li C.-Y."/>
            <person name="Huang L."/>
            <person name="Wang Z.-W."/>
            <person name="Zhao X."/>
            <person name="Zhong W.-Y."/>
            <person name="Peng D.-H."/>
            <person name="Ahmad S."/>
            <person name="Lan S."/>
            <person name="Zhang J.-S."/>
            <person name="Tsai W.-C."/>
            <person name="Van De Peer Y."/>
            <person name="Liu Z.-J."/>
        </authorList>
    </citation>
    <scope>NUCLEOTIDE SEQUENCE</scope>
    <source>
        <strain evidence="1">SCP</strain>
        <tissue evidence="1">Leaves</tissue>
    </source>
</reference>